<protein>
    <recommendedName>
        <fullName evidence="4">Peptidase C80 domain-containing protein</fullName>
    </recommendedName>
</protein>
<dbReference type="Proteomes" id="UP000033393">
    <property type="component" value="Unassembled WGS sequence"/>
</dbReference>
<feature type="non-terminal residue" evidence="2">
    <location>
        <position position="1"/>
    </location>
</feature>
<proteinExistence type="predicted"/>
<keyword evidence="3" id="KW-1185">Reference proteome</keyword>
<evidence type="ECO:0000313" key="3">
    <source>
        <dbReference type="Proteomes" id="UP000033393"/>
    </source>
</evidence>
<feature type="region of interest" description="Disordered" evidence="1">
    <location>
        <begin position="587"/>
        <end position="621"/>
    </location>
</feature>
<name>A0A0F0GXS6_LENAE</name>
<evidence type="ECO:0008006" key="4">
    <source>
        <dbReference type="Google" id="ProtNLM"/>
    </source>
</evidence>
<organism evidence="2 3">
    <name type="scientific">Lentzea aerocolonigenes</name>
    <name type="common">Lechevalieria aerocolonigenes</name>
    <name type="synonym">Saccharothrix aerocolonigenes</name>
    <dbReference type="NCBI Taxonomy" id="68170"/>
    <lineage>
        <taxon>Bacteria</taxon>
        <taxon>Bacillati</taxon>
        <taxon>Actinomycetota</taxon>
        <taxon>Actinomycetes</taxon>
        <taxon>Pseudonocardiales</taxon>
        <taxon>Pseudonocardiaceae</taxon>
        <taxon>Lentzea</taxon>
    </lineage>
</organism>
<dbReference type="PATRIC" id="fig|68170.10.peg.6058"/>
<gene>
    <name evidence="2" type="ORF">UK23_24035</name>
</gene>
<evidence type="ECO:0000256" key="1">
    <source>
        <dbReference type="SAM" id="MobiDB-lite"/>
    </source>
</evidence>
<evidence type="ECO:0000313" key="2">
    <source>
        <dbReference type="EMBL" id="KJK46238.1"/>
    </source>
</evidence>
<accession>A0A0F0GXS6</accession>
<dbReference type="AlphaFoldDB" id="A0A0F0GXS6"/>
<dbReference type="RefSeq" id="WP_045313875.1">
    <property type="nucleotide sequence ID" value="NZ_JYJG01000179.1"/>
</dbReference>
<comment type="caution">
    <text evidence="2">The sequence shown here is derived from an EMBL/GenBank/DDBJ whole genome shotgun (WGS) entry which is preliminary data.</text>
</comment>
<sequence>DLAGEVRRFEPGEVQVRPMVRGGEQVGLTFLGGSERSASLRWAGEPRSEHLRTFLHPEGSSSFPSSKGAAEARGPWRTDATYVAVRGGADSFELRLKDGSRVTVDGSTFGHVMSGLTSFRRMADEPNGGTLVLLAGQTAAGPAARDFQQGLASAGWHQLVVAPTADVYLRTALLKRGGQIVVDRGGSWRTFPEPAVITNRQLDAESAYGASTTIRTGDVRVATLNGHDGRPLAVSFLIGDELHHHVQRLALPATHRTSLVPEGMDGARFVQEMKAGRDISQPSPWPERSAYVVSHGFPEKVQLELVDGRTVMLRGKEFAELLGDLRAFGDLMAARDPEALTLLACSTGEMRGTGGLAHDFQRALAVQGHRQPVVAPTNTAGTYSVKKDVWSTHVLDGRWETFSSGRASVLGELHDQARWVPVDPAEVRSRPIMQGDRPVGVSFWRENAGDAGQPQGRTARLREGTFHVATESDVDGRLVVHTTDGRTVHVDGAAFARVVGNSETFRAMGGLRQPVVLAATTPLSGRTPGADFHQTLRGEFGVTSPVLELRGAAGLHADGHSRPVVWFQDGWTVHDRDAAVPAQVVRPPAGPARAEGLTSLPGTESGLGRLQGTEPSGDVRRFEPGDVRVEQLRGKSKEPIGFTFLTGAERSASLRWGAEPGREHLRTFVQREGSSSFPSSKGAMEVPANWRQDSMYVAVRGDADSFELRLTDGAQVRVDGSTLGRVMAELPKFQRMAETNAGGSVVLLAGRSGA</sequence>
<reference evidence="2 3" key="1">
    <citation type="submission" date="2015-02" db="EMBL/GenBank/DDBJ databases">
        <authorList>
            <person name="Ju K.-S."/>
            <person name="Doroghazi J.R."/>
            <person name="Metcalf W."/>
        </authorList>
    </citation>
    <scope>NUCLEOTIDE SEQUENCE [LARGE SCALE GENOMIC DNA]</scope>
    <source>
        <strain evidence="2 3">NRRL B-16140</strain>
    </source>
</reference>
<feature type="non-terminal residue" evidence="2">
    <location>
        <position position="754"/>
    </location>
</feature>
<dbReference type="EMBL" id="JYJG01000179">
    <property type="protein sequence ID" value="KJK46238.1"/>
    <property type="molecule type" value="Genomic_DNA"/>
</dbReference>